<organism evidence="2">
    <name type="scientific">uncultured Caudovirales phage</name>
    <dbReference type="NCBI Taxonomy" id="2100421"/>
    <lineage>
        <taxon>Viruses</taxon>
        <taxon>Duplodnaviria</taxon>
        <taxon>Heunggongvirae</taxon>
        <taxon>Uroviricota</taxon>
        <taxon>Caudoviricetes</taxon>
        <taxon>Peduoviridae</taxon>
        <taxon>Maltschvirus</taxon>
        <taxon>Maltschvirus maltsch</taxon>
    </lineage>
</organism>
<name>A0A6J5LGB2_9CAUD</name>
<feature type="compositionally biased region" description="Polar residues" evidence="1">
    <location>
        <begin position="8"/>
        <end position="17"/>
    </location>
</feature>
<evidence type="ECO:0000256" key="1">
    <source>
        <dbReference type="SAM" id="MobiDB-lite"/>
    </source>
</evidence>
<dbReference type="EMBL" id="LR796257">
    <property type="protein sequence ID" value="CAB4132127.1"/>
    <property type="molecule type" value="Genomic_DNA"/>
</dbReference>
<proteinExistence type="predicted"/>
<reference evidence="2" key="1">
    <citation type="submission" date="2020-04" db="EMBL/GenBank/DDBJ databases">
        <authorList>
            <person name="Chiriac C."/>
            <person name="Salcher M."/>
            <person name="Ghai R."/>
            <person name="Kavagutti S V."/>
        </authorList>
    </citation>
    <scope>NUCLEOTIDE SEQUENCE</scope>
</reference>
<sequence length="195" mass="20290">MADGQKLPFNQQVNRGATRQAEDQKSLDGKNLPCTITAVNSSIVEAEAAVTSGYTIPKIRIPHVGTEWIRFPTQIGDKGMFISADASLNETSGLGGGKADLGKQGNLTPLAFLPIGNANWTPTPNPNYLVMYGKTGVRIQSTVNAETYIELTAGGIAIHGNVTITGTVTANGKVIDNTHTHGGVQTGGGTTGQVS</sequence>
<protein>
    <recommendedName>
        <fullName evidence="3">Phage protein Gp138 N-terminal domain-containing protein</fullName>
    </recommendedName>
</protein>
<evidence type="ECO:0000313" key="2">
    <source>
        <dbReference type="EMBL" id="CAB4132127.1"/>
    </source>
</evidence>
<feature type="region of interest" description="Disordered" evidence="1">
    <location>
        <begin position="1"/>
        <end position="31"/>
    </location>
</feature>
<evidence type="ECO:0008006" key="3">
    <source>
        <dbReference type="Google" id="ProtNLM"/>
    </source>
</evidence>
<accession>A0A6J5LGB2</accession>
<gene>
    <name evidence="2" type="ORF">UFOVP136_48</name>
</gene>